<feature type="transmembrane region" description="Helical" evidence="1">
    <location>
        <begin position="125"/>
        <end position="145"/>
    </location>
</feature>
<evidence type="ECO:0000313" key="3">
    <source>
        <dbReference type="WBParaSite" id="L893_g19157.t1"/>
    </source>
</evidence>
<feature type="transmembrane region" description="Helical" evidence="1">
    <location>
        <begin position="25"/>
        <end position="43"/>
    </location>
</feature>
<proteinExistence type="predicted"/>
<keyword evidence="2" id="KW-1185">Reference proteome</keyword>
<reference evidence="3" key="1">
    <citation type="submission" date="2016-11" db="UniProtKB">
        <authorList>
            <consortium name="WormBaseParasite"/>
        </authorList>
    </citation>
    <scope>IDENTIFICATION</scope>
</reference>
<sequence length="183" mass="20436">MTSDSSRRHDRCLFGSLHLKNGMKLLLLVGFAAIAAILGFLLLHFRKAIFVLSIPTAVSLVTLYALLRDDPRCLWPIVGISFFHVFVSLYSGLIFLFYFTFKPLYIIMVLNWAFDTLHSEKTASYYTQCAVIALVIVVFGVFNAWQATVSLSFRRLLSLEALQNGPSEKASPIVVVVNGTSSH</sequence>
<organism evidence="2 3">
    <name type="scientific">Steinernema glaseri</name>
    <dbReference type="NCBI Taxonomy" id="37863"/>
    <lineage>
        <taxon>Eukaryota</taxon>
        <taxon>Metazoa</taxon>
        <taxon>Ecdysozoa</taxon>
        <taxon>Nematoda</taxon>
        <taxon>Chromadorea</taxon>
        <taxon>Rhabditida</taxon>
        <taxon>Tylenchina</taxon>
        <taxon>Panagrolaimomorpha</taxon>
        <taxon>Strongyloidoidea</taxon>
        <taxon>Steinernematidae</taxon>
        <taxon>Steinernema</taxon>
    </lineage>
</organism>
<feature type="transmembrane region" description="Helical" evidence="1">
    <location>
        <begin position="74"/>
        <end position="101"/>
    </location>
</feature>
<protein>
    <submittedName>
        <fullName evidence="3">Uncharacterized protein</fullName>
    </submittedName>
</protein>
<accession>A0A1I7YS60</accession>
<evidence type="ECO:0000256" key="1">
    <source>
        <dbReference type="SAM" id="Phobius"/>
    </source>
</evidence>
<keyword evidence="1" id="KW-0472">Membrane</keyword>
<feature type="transmembrane region" description="Helical" evidence="1">
    <location>
        <begin position="49"/>
        <end position="67"/>
    </location>
</feature>
<dbReference type="WBParaSite" id="L893_g19157.t1">
    <property type="protein sequence ID" value="L893_g19157.t1"/>
    <property type="gene ID" value="L893_g19157"/>
</dbReference>
<dbReference type="AlphaFoldDB" id="A0A1I7YS60"/>
<name>A0A1I7YS60_9BILA</name>
<keyword evidence="1" id="KW-1133">Transmembrane helix</keyword>
<dbReference type="Proteomes" id="UP000095287">
    <property type="component" value="Unplaced"/>
</dbReference>
<keyword evidence="1" id="KW-0812">Transmembrane</keyword>
<evidence type="ECO:0000313" key="2">
    <source>
        <dbReference type="Proteomes" id="UP000095287"/>
    </source>
</evidence>